<sequence length="285" mass="32128">MSSHVVGAGIQLPANSSRILEELGLLRTVKRASIQPSKLLIRSYRQEKLYEQALNPAIEQKFHYPHLLIHRAALIRILYAEAQSQGATVHFGACVEKVEFSEVPKVELVSGRRYEADLILGADGEHSVCRELLLGRRDPPHSSGDMVFRLFIPISKMSLQPSLAFLVDPLGVHAWYGPNSHAVCYPLPKEGIFNVVLTFPEERDALTIGPQPADLDDIRNRCRKWDPEFQHLLRLADKALKWTLLQTDELETWVHPSGRLALLGDSAHATLPYLYVSFPSFRLQV</sequence>
<reference evidence="7" key="1">
    <citation type="submission" date="2021-03" db="EMBL/GenBank/DDBJ databases">
        <authorList>
            <person name="Tagirdzhanova G."/>
        </authorList>
    </citation>
    <scope>NUCLEOTIDE SEQUENCE</scope>
</reference>
<comment type="caution">
    <text evidence="7">The sequence shown here is derived from an EMBL/GenBank/DDBJ whole genome shotgun (WGS) entry which is preliminary data.</text>
</comment>
<evidence type="ECO:0000256" key="5">
    <source>
        <dbReference type="ARBA" id="ARBA00023033"/>
    </source>
</evidence>
<protein>
    <recommendedName>
        <fullName evidence="6">FAD-binding domain-containing protein</fullName>
    </recommendedName>
</protein>
<dbReference type="AlphaFoldDB" id="A0A8H3IC43"/>
<keyword evidence="8" id="KW-1185">Reference proteome</keyword>
<evidence type="ECO:0000256" key="3">
    <source>
        <dbReference type="ARBA" id="ARBA00022827"/>
    </source>
</evidence>
<keyword evidence="4" id="KW-0560">Oxidoreductase</keyword>
<dbReference type="InterPro" id="IPR050493">
    <property type="entry name" value="FAD-dep_Monooxygenase_BioMet"/>
</dbReference>
<dbReference type="Gene3D" id="3.50.50.60">
    <property type="entry name" value="FAD/NAD(P)-binding domain"/>
    <property type="match status" value="1"/>
</dbReference>
<dbReference type="Pfam" id="PF01494">
    <property type="entry name" value="FAD_binding_3"/>
    <property type="match status" value="1"/>
</dbReference>
<evidence type="ECO:0000256" key="1">
    <source>
        <dbReference type="ARBA" id="ARBA00007992"/>
    </source>
</evidence>
<feature type="domain" description="FAD-binding" evidence="6">
    <location>
        <begin position="16"/>
        <end position="272"/>
    </location>
</feature>
<dbReference type="PANTHER" id="PTHR13789:SF147">
    <property type="entry name" value="PUTATIVE (AFU_ORTHOLOGUE AFUA_2G01950)-RELATED"/>
    <property type="match status" value="1"/>
</dbReference>
<evidence type="ECO:0000256" key="2">
    <source>
        <dbReference type="ARBA" id="ARBA00022630"/>
    </source>
</evidence>
<comment type="similarity">
    <text evidence="1">Belongs to the paxM FAD-dependent monooxygenase family.</text>
</comment>
<proteinExistence type="inferred from homology"/>
<evidence type="ECO:0000256" key="4">
    <source>
        <dbReference type="ARBA" id="ARBA00023002"/>
    </source>
</evidence>
<evidence type="ECO:0000313" key="8">
    <source>
        <dbReference type="Proteomes" id="UP000664203"/>
    </source>
</evidence>
<dbReference type="GO" id="GO:0071949">
    <property type="term" value="F:FAD binding"/>
    <property type="evidence" value="ECO:0007669"/>
    <property type="project" value="InterPro"/>
</dbReference>
<keyword evidence="2" id="KW-0285">Flavoprotein</keyword>
<dbReference type="SUPFAM" id="SSF54373">
    <property type="entry name" value="FAD-linked reductases, C-terminal domain"/>
    <property type="match status" value="1"/>
</dbReference>
<dbReference type="InterPro" id="IPR002938">
    <property type="entry name" value="FAD-bd"/>
</dbReference>
<keyword evidence="3" id="KW-0274">FAD</keyword>
<dbReference type="EMBL" id="CAJPDR010000059">
    <property type="protein sequence ID" value="CAF9912953.1"/>
    <property type="molecule type" value="Genomic_DNA"/>
</dbReference>
<gene>
    <name evidence="7" type="ORF">ALECFALPRED_008443</name>
</gene>
<dbReference type="PRINTS" id="PR00420">
    <property type="entry name" value="RNGMNOXGNASE"/>
</dbReference>
<dbReference type="Proteomes" id="UP000664203">
    <property type="component" value="Unassembled WGS sequence"/>
</dbReference>
<keyword evidence="5" id="KW-0503">Monooxygenase</keyword>
<dbReference type="OrthoDB" id="16820at2759"/>
<evidence type="ECO:0000259" key="6">
    <source>
        <dbReference type="Pfam" id="PF01494"/>
    </source>
</evidence>
<accession>A0A8H3IC43</accession>
<dbReference type="GO" id="GO:0004497">
    <property type="term" value="F:monooxygenase activity"/>
    <property type="evidence" value="ECO:0007669"/>
    <property type="project" value="UniProtKB-KW"/>
</dbReference>
<organism evidence="7 8">
    <name type="scientific">Alectoria fallacina</name>
    <dbReference type="NCBI Taxonomy" id="1903189"/>
    <lineage>
        <taxon>Eukaryota</taxon>
        <taxon>Fungi</taxon>
        <taxon>Dikarya</taxon>
        <taxon>Ascomycota</taxon>
        <taxon>Pezizomycotina</taxon>
        <taxon>Lecanoromycetes</taxon>
        <taxon>OSLEUM clade</taxon>
        <taxon>Lecanoromycetidae</taxon>
        <taxon>Lecanorales</taxon>
        <taxon>Lecanorineae</taxon>
        <taxon>Parmeliaceae</taxon>
        <taxon>Alectoria</taxon>
    </lineage>
</organism>
<dbReference type="InterPro" id="IPR036188">
    <property type="entry name" value="FAD/NAD-bd_sf"/>
</dbReference>
<dbReference type="SUPFAM" id="SSF51905">
    <property type="entry name" value="FAD/NAD(P)-binding domain"/>
    <property type="match status" value="1"/>
</dbReference>
<name>A0A8H3IC43_9LECA</name>
<evidence type="ECO:0000313" key="7">
    <source>
        <dbReference type="EMBL" id="CAF9912953.1"/>
    </source>
</evidence>
<dbReference type="PANTHER" id="PTHR13789">
    <property type="entry name" value="MONOOXYGENASE"/>
    <property type="match status" value="1"/>
</dbReference>